<sequence length="475" mass="53926">MTPTTLRIALENVDFRLPTQVTDDNSVTALKSLVLEPLLRWQPGGSVKPGLFESWSHSENGKIWHFKIRDGAVFHDGTYCNAQHIVEYIEGLLNSRDYFDMPWSYSRYFARSEITAQNSRTVRVANPEPFADVLDILCEFWPVRFAANGKPVLGTGPFKVIEFERENGVGRATLERVDLSRHNTPHVIVATHEPDGEKRLQLLKNGSVDAALNLERVDNLKLIEFDERLRWKRVTSTLSAMFYLNCTQGIFQSKEARLAANLAIDNKALVEKVYRGLALPSATIVSPWHLGFAEAKLEPIAFDPDIARKLLEPLDTSRPIILRTPTYMPEHAEKIAQFVASSLQAIGFQIEIQVETNRPEYARSIGLRKEIGDLALFDSTPNSTFRVLDDKISSESQNTWWLGYHDDETQRLIHEARYQVADEGRRTAYAKCLQRLQDNPPWLYIAHPDVVWASRPGVEITIGRSGVLSLESEEQ</sequence>
<comment type="caution">
    <text evidence="5">The sequence shown here is derived from an EMBL/GenBank/DDBJ whole genome shotgun (WGS) entry which is preliminary data.</text>
</comment>
<dbReference type="InterPro" id="IPR030678">
    <property type="entry name" value="Peptide/Ni-bd"/>
</dbReference>
<dbReference type="PANTHER" id="PTHR30290">
    <property type="entry name" value="PERIPLASMIC BINDING COMPONENT OF ABC TRANSPORTER"/>
    <property type="match status" value="1"/>
</dbReference>
<keyword evidence="6" id="KW-1185">Reference proteome</keyword>
<evidence type="ECO:0000256" key="3">
    <source>
        <dbReference type="ARBA" id="ARBA00022729"/>
    </source>
</evidence>
<comment type="similarity">
    <text evidence="1">Belongs to the bacterial solute-binding protein 5 family.</text>
</comment>
<gene>
    <name evidence="5" type="ORF">SLS59_007691</name>
</gene>
<dbReference type="Proteomes" id="UP001521222">
    <property type="component" value="Unassembled WGS sequence"/>
</dbReference>
<dbReference type="SUPFAM" id="SSF53850">
    <property type="entry name" value="Periplasmic binding protein-like II"/>
    <property type="match status" value="1"/>
</dbReference>
<proteinExistence type="inferred from homology"/>
<evidence type="ECO:0000259" key="4">
    <source>
        <dbReference type="Pfam" id="PF00496"/>
    </source>
</evidence>
<evidence type="ECO:0000256" key="2">
    <source>
        <dbReference type="ARBA" id="ARBA00022448"/>
    </source>
</evidence>
<keyword evidence="3" id="KW-0732">Signal</keyword>
<reference evidence="5 6" key="1">
    <citation type="submission" date="2024-02" db="EMBL/GenBank/DDBJ databases">
        <title>De novo assembly and annotation of 12 fungi associated with fruit tree decline syndrome in Ontario, Canada.</title>
        <authorList>
            <person name="Sulman M."/>
            <person name="Ellouze W."/>
            <person name="Ilyukhin E."/>
        </authorList>
    </citation>
    <scope>NUCLEOTIDE SEQUENCE [LARGE SCALE GENOMIC DNA]</scope>
    <source>
        <strain evidence="5 6">M97-236</strain>
    </source>
</reference>
<evidence type="ECO:0000313" key="5">
    <source>
        <dbReference type="EMBL" id="KAL1596948.1"/>
    </source>
</evidence>
<protein>
    <recommendedName>
        <fullName evidence="4">Solute-binding protein family 5 domain-containing protein</fullName>
    </recommendedName>
</protein>
<dbReference type="Pfam" id="PF00496">
    <property type="entry name" value="SBP_bac_5"/>
    <property type="match status" value="1"/>
</dbReference>
<organism evidence="5 6">
    <name type="scientific">Nothophoma quercina</name>
    <dbReference type="NCBI Taxonomy" id="749835"/>
    <lineage>
        <taxon>Eukaryota</taxon>
        <taxon>Fungi</taxon>
        <taxon>Dikarya</taxon>
        <taxon>Ascomycota</taxon>
        <taxon>Pezizomycotina</taxon>
        <taxon>Dothideomycetes</taxon>
        <taxon>Pleosporomycetidae</taxon>
        <taxon>Pleosporales</taxon>
        <taxon>Pleosporineae</taxon>
        <taxon>Didymellaceae</taxon>
        <taxon>Nothophoma</taxon>
    </lineage>
</organism>
<evidence type="ECO:0000256" key="1">
    <source>
        <dbReference type="ARBA" id="ARBA00005695"/>
    </source>
</evidence>
<keyword evidence="2" id="KW-0813">Transport</keyword>
<dbReference type="PIRSF" id="PIRSF002741">
    <property type="entry name" value="MppA"/>
    <property type="match status" value="1"/>
</dbReference>
<dbReference type="InterPro" id="IPR000914">
    <property type="entry name" value="SBP_5_dom"/>
</dbReference>
<feature type="domain" description="Solute-binding protein family 5" evidence="4">
    <location>
        <begin position="47"/>
        <end position="358"/>
    </location>
</feature>
<accession>A0ABR3QXQ1</accession>
<dbReference type="Gene3D" id="3.10.105.10">
    <property type="entry name" value="Dipeptide-binding Protein, Domain 3"/>
    <property type="match status" value="1"/>
</dbReference>
<evidence type="ECO:0000313" key="6">
    <source>
        <dbReference type="Proteomes" id="UP001521222"/>
    </source>
</evidence>
<dbReference type="Gene3D" id="3.40.190.10">
    <property type="entry name" value="Periplasmic binding protein-like II"/>
    <property type="match status" value="1"/>
</dbReference>
<name>A0ABR3QXQ1_9PLEO</name>
<dbReference type="PANTHER" id="PTHR30290:SF9">
    <property type="entry name" value="OLIGOPEPTIDE-BINDING PROTEIN APPA"/>
    <property type="match status" value="1"/>
</dbReference>
<dbReference type="EMBL" id="JAKIXB020000027">
    <property type="protein sequence ID" value="KAL1596948.1"/>
    <property type="molecule type" value="Genomic_DNA"/>
</dbReference>
<dbReference type="Gene3D" id="3.90.76.10">
    <property type="entry name" value="Dipeptide-binding Protein, Domain 1"/>
    <property type="match status" value="1"/>
</dbReference>
<dbReference type="InterPro" id="IPR039424">
    <property type="entry name" value="SBP_5"/>
</dbReference>